<dbReference type="AlphaFoldDB" id="A0A0F7ZZ43"/>
<gene>
    <name evidence="2" type="ORF">HIM_07128</name>
</gene>
<proteinExistence type="predicted"/>
<dbReference type="Proteomes" id="UP000054481">
    <property type="component" value="Unassembled WGS sequence"/>
</dbReference>
<accession>A0A0F7ZZ43</accession>
<dbReference type="EMBL" id="KQ030534">
    <property type="protein sequence ID" value="KJZ73572.1"/>
    <property type="molecule type" value="Genomic_DNA"/>
</dbReference>
<feature type="region of interest" description="Disordered" evidence="1">
    <location>
        <begin position="22"/>
        <end position="71"/>
    </location>
</feature>
<dbReference type="OrthoDB" id="1022638at2759"/>
<keyword evidence="3" id="KW-1185">Reference proteome</keyword>
<evidence type="ECO:0000313" key="3">
    <source>
        <dbReference type="Proteomes" id="UP000054481"/>
    </source>
</evidence>
<protein>
    <submittedName>
        <fullName evidence="2">Uncharacterized protein</fullName>
    </submittedName>
</protein>
<sequence length="242" mass="25444">MASAEIATLRHTPARAYYRMAPTRALPPLPRERRPAAAFLDRAADSPPPPPPSSSSSSSASPSSSSSSGHRASRGVHAALVRLHLFAARLAMDELQDRAMDAVQALYLRRDWDVTPGLLVFLYERCDARPAARIRRWAVAMVAFSLAGAGISDSAAAIALASSSSSSSLSAAAVAAAELPSSSRARIAAFGSLAKNPQLRITANSLRNDQRIFGFRECSFHSHRSAVGQARCPHAVGAASGG</sequence>
<evidence type="ECO:0000313" key="2">
    <source>
        <dbReference type="EMBL" id="KJZ73572.1"/>
    </source>
</evidence>
<name>A0A0F7ZZ43_9HYPO</name>
<feature type="compositionally biased region" description="Low complexity" evidence="1">
    <location>
        <begin position="54"/>
        <end position="68"/>
    </location>
</feature>
<evidence type="ECO:0000256" key="1">
    <source>
        <dbReference type="SAM" id="MobiDB-lite"/>
    </source>
</evidence>
<organism evidence="2 3">
    <name type="scientific">Hirsutella minnesotensis 3608</name>
    <dbReference type="NCBI Taxonomy" id="1043627"/>
    <lineage>
        <taxon>Eukaryota</taxon>
        <taxon>Fungi</taxon>
        <taxon>Dikarya</taxon>
        <taxon>Ascomycota</taxon>
        <taxon>Pezizomycotina</taxon>
        <taxon>Sordariomycetes</taxon>
        <taxon>Hypocreomycetidae</taxon>
        <taxon>Hypocreales</taxon>
        <taxon>Ophiocordycipitaceae</taxon>
        <taxon>Hirsutella</taxon>
    </lineage>
</organism>
<reference evidence="2 3" key="1">
    <citation type="journal article" date="2014" name="Genome Biol. Evol.">
        <title>Comparative genomics and transcriptomics analyses reveal divergent lifestyle features of nematode endoparasitic fungus Hirsutella minnesotensis.</title>
        <authorList>
            <person name="Lai Y."/>
            <person name="Liu K."/>
            <person name="Zhang X."/>
            <person name="Zhang X."/>
            <person name="Li K."/>
            <person name="Wang N."/>
            <person name="Shu C."/>
            <person name="Wu Y."/>
            <person name="Wang C."/>
            <person name="Bushley K.E."/>
            <person name="Xiang M."/>
            <person name="Liu X."/>
        </authorList>
    </citation>
    <scope>NUCLEOTIDE SEQUENCE [LARGE SCALE GENOMIC DNA]</scope>
    <source>
        <strain evidence="2 3">3608</strain>
    </source>
</reference>